<evidence type="ECO:0000313" key="1">
    <source>
        <dbReference type="EMBL" id="TWE01087.1"/>
    </source>
</evidence>
<dbReference type="EMBL" id="VIVN01000006">
    <property type="protein sequence ID" value="TWE01087.1"/>
    <property type="molecule type" value="Genomic_DNA"/>
</dbReference>
<comment type="caution">
    <text evidence="1">The sequence shown here is derived from an EMBL/GenBank/DDBJ whole genome shotgun (WGS) entry which is preliminary data.</text>
</comment>
<name>A0A561DCH0_9BACI</name>
<dbReference type="RefSeq" id="WP_144565675.1">
    <property type="nucleotide sequence ID" value="NZ_VIVN01000006.1"/>
</dbReference>
<dbReference type="Proteomes" id="UP000319671">
    <property type="component" value="Unassembled WGS sequence"/>
</dbReference>
<proteinExistence type="predicted"/>
<evidence type="ECO:0000313" key="2">
    <source>
        <dbReference type="Proteomes" id="UP000319671"/>
    </source>
</evidence>
<keyword evidence="2" id="KW-1185">Reference proteome</keyword>
<accession>A0A561DCH0</accession>
<reference evidence="1 2" key="1">
    <citation type="submission" date="2019-06" db="EMBL/GenBank/DDBJ databases">
        <title>Sorghum-associated microbial communities from plants grown in Nebraska, USA.</title>
        <authorList>
            <person name="Schachtman D."/>
        </authorList>
    </citation>
    <scope>NUCLEOTIDE SEQUENCE [LARGE SCALE GENOMIC DNA]</scope>
    <source>
        <strain evidence="1 2">2482</strain>
    </source>
</reference>
<gene>
    <name evidence="1" type="ORF">FB550_106141</name>
</gene>
<organism evidence="1 2">
    <name type="scientific">Neobacillus bataviensis</name>
    <dbReference type="NCBI Taxonomy" id="220685"/>
    <lineage>
        <taxon>Bacteria</taxon>
        <taxon>Bacillati</taxon>
        <taxon>Bacillota</taxon>
        <taxon>Bacilli</taxon>
        <taxon>Bacillales</taxon>
        <taxon>Bacillaceae</taxon>
        <taxon>Neobacillus</taxon>
    </lineage>
</organism>
<sequence length="66" mass="7848">MGRDLESIFRELKIVKSKELEECNMELDSKNNNLVVKKALLAYKHELLECLEMYDLYLDKKETLLL</sequence>
<dbReference type="AlphaFoldDB" id="A0A561DCH0"/>
<protein>
    <submittedName>
        <fullName evidence="1">Uncharacterized protein</fullName>
    </submittedName>
</protein>